<dbReference type="CDD" id="cd00284">
    <property type="entry name" value="Cytochrome_b_N"/>
    <property type="match status" value="1"/>
</dbReference>
<dbReference type="PANTHER" id="PTHR19271:SF16">
    <property type="entry name" value="CYTOCHROME B"/>
    <property type="match status" value="1"/>
</dbReference>
<dbReference type="CDD" id="cd00290">
    <property type="entry name" value="cytochrome_b_C"/>
    <property type="match status" value="1"/>
</dbReference>
<evidence type="ECO:0000259" key="18">
    <source>
        <dbReference type="PROSITE" id="PS51002"/>
    </source>
</evidence>
<dbReference type="Pfam" id="PF00032">
    <property type="entry name" value="Cytochrom_B_C"/>
    <property type="match status" value="1"/>
</dbReference>
<feature type="binding site" evidence="14">
    <location>
        <position position="216"/>
    </location>
    <ligand>
        <name>a ubiquinone</name>
        <dbReference type="ChEBI" id="CHEBI:16389"/>
    </ligand>
</feature>
<gene>
    <name evidence="20" type="ORF">LA66_02795</name>
</gene>
<dbReference type="GO" id="GO:0022904">
    <property type="term" value="P:respiratory electron transport chain"/>
    <property type="evidence" value="ECO:0007669"/>
    <property type="project" value="InterPro"/>
</dbReference>
<dbReference type="InterPro" id="IPR027387">
    <property type="entry name" value="Cytb/b6-like_sf"/>
</dbReference>
<reference evidence="20 21" key="1">
    <citation type="submission" date="2014-09" db="EMBL/GenBank/DDBJ databases">
        <title>Isolation and characterization of Aurantimonas altamirensis ON-56566 from clinical sample following a dog bite.</title>
        <authorList>
            <person name="Eshaghi A."/>
            <person name="Li A."/>
            <person name="Shahinas D."/>
            <person name="Bahn P."/>
            <person name="Kus J.V."/>
            <person name="Patel S.N."/>
        </authorList>
    </citation>
    <scope>NUCLEOTIDE SEQUENCE [LARGE SCALE GENOMIC DNA]</scope>
    <source>
        <strain evidence="20 21">ON-56566</strain>
    </source>
</reference>
<keyword evidence="10 16" id="KW-0249">Electron transport</keyword>
<feature type="transmembrane region" description="Helical" evidence="17">
    <location>
        <begin position="193"/>
        <end position="214"/>
    </location>
</feature>
<name>A0A0B1Q891_9HYPH</name>
<feature type="domain" description="Cytochrome b/b6 C-terminal region profile" evidence="19">
    <location>
        <begin position="227"/>
        <end position="404"/>
    </location>
</feature>
<feature type="transmembrane region" description="Helical" evidence="17">
    <location>
        <begin position="343"/>
        <end position="364"/>
    </location>
</feature>
<keyword evidence="12 15" id="KW-0408">Iron</keyword>
<keyword evidence="6 15" id="KW-0349">Heme</keyword>
<evidence type="ECO:0000256" key="16">
    <source>
        <dbReference type="RuleBase" id="RU003385"/>
    </source>
</evidence>
<dbReference type="InterPro" id="IPR048259">
    <property type="entry name" value="Cytochrome_b_N_euk/bac"/>
</dbReference>
<evidence type="ECO:0000256" key="13">
    <source>
        <dbReference type="ARBA" id="ARBA00023136"/>
    </source>
</evidence>
<feature type="binding site" description="axial binding residue" evidence="15">
    <location>
        <position position="110"/>
    </location>
    <ligand>
        <name>heme b</name>
        <dbReference type="ChEBI" id="CHEBI:60344"/>
        <label>b566</label>
    </ligand>
    <ligandPart>
        <name>Fe</name>
        <dbReference type="ChEBI" id="CHEBI:18248"/>
    </ligandPart>
</feature>
<comment type="cofactor">
    <cofactor evidence="16">
        <name>heme b</name>
        <dbReference type="ChEBI" id="CHEBI:60344"/>
    </cofactor>
    <text evidence="16">Binds 2 heme groups non-covalently.</text>
</comment>
<evidence type="ECO:0000256" key="6">
    <source>
        <dbReference type="ARBA" id="ARBA00022617"/>
    </source>
</evidence>
<keyword evidence="9 15" id="KW-0479">Metal-binding</keyword>
<dbReference type="FunFam" id="1.20.810.10:FF:000004">
    <property type="entry name" value="Cytochrome b"/>
    <property type="match status" value="1"/>
</dbReference>
<dbReference type="STRING" id="370622.LA66_02795"/>
<evidence type="ECO:0000313" key="21">
    <source>
        <dbReference type="Proteomes" id="UP000030826"/>
    </source>
</evidence>
<proteinExistence type="inferred from homology"/>
<evidence type="ECO:0000313" key="20">
    <source>
        <dbReference type="EMBL" id="KHJ55596.1"/>
    </source>
</evidence>
<accession>A0A0B1Q891</accession>
<feature type="transmembrane region" description="Helical" evidence="17">
    <location>
        <begin position="42"/>
        <end position="70"/>
    </location>
</feature>
<dbReference type="InterPro" id="IPR030689">
    <property type="entry name" value="Cytochrome_b"/>
</dbReference>
<feature type="transmembrane region" description="Helical" evidence="17">
    <location>
        <begin position="370"/>
        <end position="396"/>
    </location>
</feature>
<dbReference type="Gene3D" id="1.20.810.10">
    <property type="entry name" value="Cytochrome Bc1 Complex, Chain C"/>
    <property type="match status" value="1"/>
</dbReference>
<dbReference type="SUPFAM" id="SSF81648">
    <property type="entry name" value="a domain/subunit of cytochrome bc1 complex (Ubiquinol-cytochrome c reductase)"/>
    <property type="match status" value="1"/>
</dbReference>
<dbReference type="InterPro" id="IPR005798">
    <property type="entry name" value="Cyt_b/b6_C"/>
</dbReference>
<dbReference type="PIRSF" id="PIRSF038885">
    <property type="entry name" value="COB"/>
    <property type="match status" value="1"/>
</dbReference>
<evidence type="ECO:0000256" key="3">
    <source>
        <dbReference type="ARBA" id="ARBA00011649"/>
    </source>
</evidence>
<dbReference type="AlphaFoldDB" id="A0A0B1Q891"/>
<evidence type="ECO:0000256" key="14">
    <source>
        <dbReference type="PIRSR" id="PIRSR038885-1"/>
    </source>
</evidence>
<evidence type="ECO:0000256" key="8">
    <source>
        <dbReference type="ARBA" id="ARBA00022692"/>
    </source>
</evidence>
<evidence type="ECO:0000256" key="15">
    <source>
        <dbReference type="PIRSR" id="PIRSR038885-2"/>
    </source>
</evidence>
<keyword evidence="11 17" id="KW-1133">Transmembrane helix</keyword>
<keyword evidence="5 16" id="KW-0813">Transport</keyword>
<comment type="subcellular location">
    <subcellularLocation>
        <location evidence="2">Membrane</location>
        <topology evidence="2">Multi-pass membrane protein</topology>
    </subcellularLocation>
</comment>
<dbReference type="PANTHER" id="PTHR19271">
    <property type="entry name" value="CYTOCHROME B"/>
    <property type="match status" value="1"/>
</dbReference>
<dbReference type="InterPro" id="IPR016174">
    <property type="entry name" value="Di-haem_cyt_TM"/>
</dbReference>
<evidence type="ECO:0000259" key="19">
    <source>
        <dbReference type="PROSITE" id="PS51003"/>
    </source>
</evidence>
<comment type="caution">
    <text evidence="20">The sequence shown here is derived from an EMBL/GenBank/DDBJ whole genome shotgun (WGS) entry which is preliminary data.</text>
</comment>
<evidence type="ECO:0000256" key="5">
    <source>
        <dbReference type="ARBA" id="ARBA00022448"/>
    </source>
</evidence>
<feature type="transmembrane region" description="Helical" evidence="17">
    <location>
        <begin position="127"/>
        <end position="148"/>
    </location>
</feature>
<dbReference type="GO" id="GO:0046872">
    <property type="term" value="F:metal ion binding"/>
    <property type="evidence" value="ECO:0007669"/>
    <property type="project" value="UniProtKB-KW"/>
</dbReference>
<sequence length="427" mass="47759">MSGHSSYVPSTGLTRWIDSRLPLPRLVYDSFIAYPTPRNLNYAYTFGGILSLFLAAQILTGIVLAMHYAASVDVAFNSVEHIMRDVNWGWLLRYMHANGASFFFIAVYLHIFRGLYYGSYKAPREILWILGVIIFLLMMATAFMGYVLPWGQMSFWGATVITGFFTAFPVIGEPIQTLLLGGFAVDNPTLNRFFALHYLLPFMIAGVVVLHVWALHVAGQTNPTGVEVKTPKDTVPFTPYATIKDAFGMVFFLIFFAYFVFYLPNYLGHPDNYIPANSLQTPAHIVPEWYFLPFYAMLRAITFNIGPIDSKLGGVLVMFGSIIVLFFLPWLDTSKVKSTAYRPVYKVFFWIFAVNAVFLGWLGSRPAEGIYPLLSLIGTIYYFGHFLIVLPVLGLVETPKKLPASITEAVLAKHAARHGGAEAVAKG</sequence>
<comment type="function">
    <text evidence="1 16">Component of the ubiquinol-cytochrome c reductase complex (complex III or cytochrome b-c1 complex), which is a respiratory chain that generates an electrochemical potential coupled to ATP synthesis.</text>
</comment>
<feature type="binding site" description="axial binding residue" evidence="15">
    <location>
        <position position="197"/>
    </location>
    <ligand>
        <name>heme b</name>
        <dbReference type="ChEBI" id="CHEBI:60344"/>
        <label>b562</label>
    </ligand>
    <ligandPart>
        <name>Fe</name>
        <dbReference type="ChEBI" id="CHEBI:18248"/>
    </ligandPart>
</feature>
<keyword evidence="8 16" id="KW-0812">Transmembrane</keyword>
<evidence type="ECO:0000256" key="7">
    <source>
        <dbReference type="ARBA" id="ARBA00022660"/>
    </source>
</evidence>
<dbReference type="GO" id="GO:0016491">
    <property type="term" value="F:oxidoreductase activity"/>
    <property type="evidence" value="ECO:0007669"/>
    <property type="project" value="InterPro"/>
</dbReference>
<dbReference type="GO" id="GO:0045275">
    <property type="term" value="C:respiratory chain complex III"/>
    <property type="evidence" value="ECO:0007669"/>
    <property type="project" value="InterPro"/>
</dbReference>
<keyword evidence="13 17" id="KW-0472">Membrane</keyword>
<dbReference type="InterPro" id="IPR036150">
    <property type="entry name" value="Cyt_b/b6_C_sf"/>
</dbReference>
<dbReference type="SUPFAM" id="SSF81342">
    <property type="entry name" value="Transmembrane di-heme cytochromes"/>
    <property type="match status" value="1"/>
</dbReference>
<evidence type="ECO:0000256" key="17">
    <source>
        <dbReference type="SAM" id="Phobius"/>
    </source>
</evidence>
<evidence type="ECO:0000256" key="12">
    <source>
        <dbReference type="ARBA" id="ARBA00023004"/>
    </source>
</evidence>
<protein>
    <recommendedName>
        <fullName evidence="4 16">Cytochrome b</fullName>
    </recommendedName>
</protein>
<feature type="binding site" description="axial binding residue" evidence="15">
    <location>
        <position position="96"/>
    </location>
    <ligand>
        <name>heme b</name>
        <dbReference type="ChEBI" id="CHEBI:60344"/>
        <label>b562</label>
    </ligand>
    <ligandPart>
        <name>Fe</name>
        <dbReference type="ChEBI" id="CHEBI:18248"/>
    </ligandPart>
</feature>
<feature type="transmembrane region" description="Helical" evidence="17">
    <location>
        <begin position="90"/>
        <end position="115"/>
    </location>
</feature>
<evidence type="ECO:0000256" key="4">
    <source>
        <dbReference type="ARBA" id="ARBA00013531"/>
    </source>
</evidence>
<comment type="cofactor">
    <cofactor evidence="15">
        <name>heme</name>
        <dbReference type="ChEBI" id="CHEBI:30413"/>
    </cofactor>
    <text evidence="15">Binds 2 heme groups non-covalently.</text>
</comment>
<dbReference type="InterPro" id="IPR005797">
    <property type="entry name" value="Cyt_b/b6_N"/>
</dbReference>
<evidence type="ECO:0000256" key="9">
    <source>
        <dbReference type="ARBA" id="ARBA00022723"/>
    </source>
</evidence>
<dbReference type="PROSITE" id="PS51002">
    <property type="entry name" value="CYTB_NTER"/>
    <property type="match status" value="1"/>
</dbReference>
<comment type="similarity">
    <text evidence="16">Belongs to the cytochrome b family.</text>
</comment>
<evidence type="ECO:0000256" key="2">
    <source>
        <dbReference type="ARBA" id="ARBA00004141"/>
    </source>
</evidence>
<feature type="transmembrane region" description="Helical" evidence="17">
    <location>
        <begin position="246"/>
        <end position="268"/>
    </location>
</feature>
<feature type="binding site" description="axial binding residue" evidence="15">
    <location>
        <position position="211"/>
    </location>
    <ligand>
        <name>heme b</name>
        <dbReference type="ChEBI" id="CHEBI:60344"/>
        <label>b566</label>
    </ligand>
    <ligandPart>
        <name>Fe</name>
        <dbReference type="ChEBI" id="CHEBI:18248"/>
    </ligandPart>
</feature>
<feature type="transmembrane region" description="Helical" evidence="17">
    <location>
        <begin position="154"/>
        <end position="172"/>
    </location>
</feature>
<evidence type="ECO:0000256" key="1">
    <source>
        <dbReference type="ARBA" id="ARBA00002444"/>
    </source>
</evidence>
<evidence type="ECO:0000256" key="10">
    <source>
        <dbReference type="ARBA" id="ARBA00022982"/>
    </source>
</evidence>
<feature type="transmembrane region" description="Helical" evidence="17">
    <location>
        <begin position="289"/>
        <end position="306"/>
    </location>
</feature>
<feature type="domain" description="Cytochrome b/b6 N-terminal region profile" evidence="18">
    <location>
        <begin position="13"/>
        <end position="224"/>
    </location>
</feature>
<dbReference type="PROSITE" id="PS51003">
    <property type="entry name" value="CYTB_CTER"/>
    <property type="match status" value="1"/>
</dbReference>
<keyword evidence="7 16" id="KW-0679">Respiratory chain</keyword>
<evidence type="ECO:0000256" key="11">
    <source>
        <dbReference type="ARBA" id="ARBA00022989"/>
    </source>
</evidence>
<dbReference type="Proteomes" id="UP000030826">
    <property type="component" value="Unassembled WGS sequence"/>
</dbReference>
<dbReference type="EMBL" id="JRFJ01000001">
    <property type="protein sequence ID" value="KHJ55596.1"/>
    <property type="molecule type" value="Genomic_DNA"/>
</dbReference>
<organism evidence="20 21">
    <name type="scientific">Aureimonas altamirensis</name>
    <dbReference type="NCBI Taxonomy" id="370622"/>
    <lineage>
        <taxon>Bacteria</taxon>
        <taxon>Pseudomonadati</taxon>
        <taxon>Pseudomonadota</taxon>
        <taxon>Alphaproteobacteria</taxon>
        <taxon>Hyphomicrobiales</taxon>
        <taxon>Aurantimonadaceae</taxon>
        <taxon>Aureimonas</taxon>
    </lineage>
</organism>
<dbReference type="Pfam" id="PF00033">
    <property type="entry name" value="Cytochrome_B"/>
    <property type="match status" value="1"/>
</dbReference>
<dbReference type="InterPro" id="IPR048260">
    <property type="entry name" value="Cytochrome_b_C_euk/bac"/>
</dbReference>
<feature type="transmembrane region" description="Helical" evidence="17">
    <location>
        <begin position="312"/>
        <end position="331"/>
    </location>
</feature>
<dbReference type="GO" id="GO:0008121">
    <property type="term" value="F:quinol-cytochrome-c reductase activity"/>
    <property type="evidence" value="ECO:0007669"/>
    <property type="project" value="InterPro"/>
</dbReference>
<comment type="subunit">
    <text evidence="3 16">The main subunits of complex b-c1 are: cytochrome b, cytochrome c1 and the Rieske protein.</text>
</comment>
<dbReference type="OrthoDB" id="9804503at2"/>